<keyword evidence="1" id="KW-1133">Transmembrane helix</keyword>
<comment type="caution">
    <text evidence="2">The sequence shown here is derived from an EMBL/GenBank/DDBJ whole genome shotgun (WGS) entry which is preliminary data.</text>
</comment>
<keyword evidence="1" id="KW-0472">Membrane</keyword>
<keyword evidence="3" id="KW-1185">Reference proteome</keyword>
<sequence length="179" mass="19400">MIDPATLHRLGFALLFTVLAGLVIFVRMLPFGPMTGTMPPPDLILLTGFAWVLRRPDFVPVLLFALLIFMTDLLLLRPPGLGAALAVIGLEALRARAGLMREQPFPVEWATVAVVLLAMTLAGQAVQAVFFAEHVRLGLALLELISNIVAYPLVVGISVFAFRVRRLAPGEHAAEARLV</sequence>
<dbReference type="EMBL" id="BROH01000006">
    <property type="protein sequence ID" value="GKY88388.1"/>
    <property type="molecule type" value="Genomic_DNA"/>
</dbReference>
<dbReference type="Proteomes" id="UP001144205">
    <property type="component" value="Unassembled WGS sequence"/>
</dbReference>
<keyword evidence="1" id="KW-0812">Transmembrane</keyword>
<name>A0ABQ5LTU8_9RHOB</name>
<proteinExistence type="predicted"/>
<feature type="transmembrane region" description="Helical" evidence="1">
    <location>
        <begin position="61"/>
        <end position="88"/>
    </location>
</feature>
<evidence type="ECO:0008006" key="4">
    <source>
        <dbReference type="Google" id="ProtNLM"/>
    </source>
</evidence>
<feature type="transmembrane region" description="Helical" evidence="1">
    <location>
        <begin position="109"/>
        <end position="132"/>
    </location>
</feature>
<organism evidence="2 3">
    <name type="scientific">Sinisalibacter aestuarii</name>
    <dbReference type="NCBI Taxonomy" id="2949426"/>
    <lineage>
        <taxon>Bacteria</taxon>
        <taxon>Pseudomonadati</taxon>
        <taxon>Pseudomonadota</taxon>
        <taxon>Alphaproteobacteria</taxon>
        <taxon>Rhodobacterales</taxon>
        <taxon>Roseobacteraceae</taxon>
        <taxon>Sinisalibacter</taxon>
    </lineage>
</organism>
<feature type="transmembrane region" description="Helical" evidence="1">
    <location>
        <begin position="12"/>
        <end position="31"/>
    </location>
</feature>
<feature type="transmembrane region" description="Helical" evidence="1">
    <location>
        <begin position="144"/>
        <end position="162"/>
    </location>
</feature>
<evidence type="ECO:0000313" key="2">
    <source>
        <dbReference type="EMBL" id="GKY88388.1"/>
    </source>
</evidence>
<evidence type="ECO:0000256" key="1">
    <source>
        <dbReference type="SAM" id="Phobius"/>
    </source>
</evidence>
<dbReference type="RefSeq" id="WP_281842430.1">
    <property type="nucleotide sequence ID" value="NZ_BROH01000006.1"/>
</dbReference>
<accession>A0ABQ5LTU8</accession>
<evidence type="ECO:0000313" key="3">
    <source>
        <dbReference type="Proteomes" id="UP001144205"/>
    </source>
</evidence>
<reference evidence="2" key="1">
    <citation type="journal article" date="2023" name="Int. J. Syst. Evol. Microbiol.">
        <title>Sinisalibacter aestuarii sp. nov., isolated from estuarine sediment of the Arakawa River.</title>
        <authorList>
            <person name="Arafat S.T."/>
            <person name="Hirano S."/>
            <person name="Sato A."/>
            <person name="Takeuchi K."/>
            <person name="Yasuda T."/>
            <person name="Terahara T."/>
            <person name="Hamada M."/>
            <person name="Kobayashi T."/>
        </authorList>
    </citation>
    <scope>NUCLEOTIDE SEQUENCE</scope>
    <source>
        <strain evidence="2">B-399</strain>
    </source>
</reference>
<protein>
    <recommendedName>
        <fullName evidence="4">Rod shape-determining protein MreD</fullName>
    </recommendedName>
</protein>
<gene>
    <name evidence="2" type="ORF">STA1M1_22570</name>
</gene>